<dbReference type="EMBL" id="OC001841">
    <property type="protein sequence ID" value="CAD7260777.1"/>
    <property type="molecule type" value="Genomic_DNA"/>
</dbReference>
<evidence type="ECO:0000256" key="1">
    <source>
        <dbReference type="SAM" id="MobiDB-lite"/>
    </source>
</evidence>
<dbReference type="AlphaFoldDB" id="A0A7R9AUC2"/>
<organism evidence="2">
    <name type="scientific">Timema shepardi</name>
    <name type="common">Walking stick</name>
    <dbReference type="NCBI Taxonomy" id="629360"/>
    <lineage>
        <taxon>Eukaryota</taxon>
        <taxon>Metazoa</taxon>
        <taxon>Ecdysozoa</taxon>
        <taxon>Arthropoda</taxon>
        <taxon>Hexapoda</taxon>
        <taxon>Insecta</taxon>
        <taxon>Pterygota</taxon>
        <taxon>Neoptera</taxon>
        <taxon>Polyneoptera</taxon>
        <taxon>Phasmatodea</taxon>
        <taxon>Timematodea</taxon>
        <taxon>Timematoidea</taxon>
        <taxon>Timematidae</taxon>
        <taxon>Timema</taxon>
    </lineage>
</organism>
<name>A0A7R9AUC2_TIMSH</name>
<sequence>MDKATKASENESSSNIVEVIDDLVDAAVGATPKVSHSKNRQTTQIPLIKYTANKINMLFNPQHMTSWSYFVPIVKYAAETWTSNIRENRKGEVMGMKGVRSVLAVARRNKISYLGKSRGIGKVELEEVNPHLRGGRVENHLGKTTLSSTDRDSNLDLPVLSSRAQHEKRVSQLRHRGGRGSTEPLRVVSTLTKQKRIERQENGIKFLSQGYSDRTGTS</sequence>
<feature type="region of interest" description="Disordered" evidence="1">
    <location>
        <begin position="164"/>
        <end position="183"/>
    </location>
</feature>
<gene>
    <name evidence="2" type="ORF">TSIB3V08_LOCUS4937</name>
</gene>
<protein>
    <submittedName>
        <fullName evidence="2">Uncharacterized protein</fullName>
    </submittedName>
</protein>
<proteinExistence type="predicted"/>
<reference evidence="2" key="1">
    <citation type="submission" date="2020-11" db="EMBL/GenBank/DDBJ databases">
        <authorList>
            <person name="Tran Van P."/>
        </authorList>
    </citation>
    <scope>NUCLEOTIDE SEQUENCE</scope>
</reference>
<accession>A0A7R9AUC2</accession>
<evidence type="ECO:0000313" key="2">
    <source>
        <dbReference type="EMBL" id="CAD7260777.1"/>
    </source>
</evidence>
<feature type="region of interest" description="Disordered" evidence="1">
    <location>
        <begin position="135"/>
        <end position="155"/>
    </location>
</feature>